<organism evidence="7 8">
    <name type="scientific">Amniculicola lignicola CBS 123094</name>
    <dbReference type="NCBI Taxonomy" id="1392246"/>
    <lineage>
        <taxon>Eukaryota</taxon>
        <taxon>Fungi</taxon>
        <taxon>Dikarya</taxon>
        <taxon>Ascomycota</taxon>
        <taxon>Pezizomycotina</taxon>
        <taxon>Dothideomycetes</taxon>
        <taxon>Pleosporomycetidae</taxon>
        <taxon>Pleosporales</taxon>
        <taxon>Amniculicolaceae</taxon>
        <taxon>Amniculicola</taxon>
    </lineage>
</organism>
<keyword evidence="4" id="KW-0508">mRNA splicing</keyword>
<keyword evidence="3" id="KW-0507">mRNA processing</keyword>
<evidence type="ECO:0000256" key="4">
    <source>
        <dbReference type="ARBA" id="ARBA00023187"/>
    </source>
</evidence>
<feature type="compositionally biased region" description="Basic and acidic residues" evidence="6">
    <location>
        <begin position="68"/>
        <end position="79"/>
    </location>
</feature>
<sequence>MAQRISLQKADVWDDNELLQGWEEAQAEYKQYHSIRGKRPEEVLTKDELRELFTEYDDVMDDVVENPTSEKTESQEPVKETAPAEEPAASGHQEVTTKTAAPHVQPAEAPTAATMPQAVLGTVQDENLKNLMMSWYYAGYYTALCQGQQQGPSKKES</sequence>
<gene>
    <name evidence="7" type="ORF">P154DRAFT_573938</name>
</gene>
<evidence type="ECO:0008006" key="9">
    <source>
        <dbReference type="Google" id="ProtNLM"/>
    </source>
</evidence>
<dbReference type="GO" id="GO:0008380">
    <property type="term" value="P:RNA splicing"/>
    <property type="evidence" value="ECO:0007669"/>
    <property type="project" value="UniProtKB-KW"/>
</dbReference>
<dbReference type="PANTHER" id="PTHR39267:SF1">
    <property type="entry name" value="SURVIVAL MOTOR NEURON PROTEIN"/>
    <property type="match status" value="1"/>
</dbReference>
<protein>
    <recommendedName>
        <fullName evidence="9">Survival motor neuron Tudor domain-containing protein</fullName>
    </recommendedName>
</protein>
<accession>A0A6A5WRC7</accession>
<dbReference type="GO" id="GO:0006397">
    <property type="term" value="P:mRNA processing"/>
    <property type="evidence" value="ECO:0007669"/>
    <property type="project" value="UniProtKB-KW"/>
</dbReference>
<dbReference type="InterPro" id="IPR040424">
    <property type="entry name" value="Smn1"/>
</dbReference>
<evidence type="ECO:0000256" key="6">
    <source>
        <dbReference type="SAM" id="MobiDB-lite"/>
    </source>
</evidence>
<reference evidence="7" key="1">
    <citation type="journal article" date="2020" name="Stud. Mycol.">
        <title>101 Dothideomycetes genomes: a test case for predicting lifestyles and emergence of pathogens.</title>
        <authorList>
            <person name="Haridas S."/>
            <person name="Albert R."/>
            <person name="Binder M."/>
            <person name="Bloem J."/>
            <person name="Labutti K."/>
            <person name="Salamov A."/>
            <person name="Andreopoulos B."/>
            <person name="Baker S."/>
            <person name="Barry K."/>
            <person name="Bills G."/>
            <person name="Bluhm B."/>
            <person name="Cannon C."/>
            <person name="Castanera R."/>
            <person name="Culley D."/>
            <person name="Daum C."/>
            <person name="Ezra D."/>
            <person name="Gonzalez J."/>
            <person name="Henrissat B."/>
            <person name="Kuo A."/>
            <person name="Liang C."/>
            <person name="Lipzen A."/>
            <person name="Lutzoni F."/>
            <person name="Magnuson J."/>
            <person name="Mondo S."/>
            <person name="Nolan M."/>
            <person name="Ohm R."/>
            <person name="Pangilinan J."/>
            <person name="Park H.-J."/>
            <person name="Ramirez L."/>
            <person name="Alfaro M."/>
            <person name="Sun H."/>
            <person name="Tritt A."/>
            <person name="Yoshinaga Y."/>
            <person name="Zwiers L.-H."/>
            <person name="Turgeon B."/>
            <person name="Goodwin S."/>
            <person name="Spatafora J."/>
            <person name="Crous P."/>
            <person name="Grigoriev I."/>
        </authorList>
    </citation>
    <scope>NUCLEOTIDE SEQUENCE</scope>
    <source>
        <strain evidence="7">CBS 123094</strain>
    </source>
</reference>
<dbReference type="EMBL" id="ML977576">
    <property type="protein sequence ID" value="KAF2002741.1"/>
    <property type="molecule type" value="Genomic_DNA"/>
</dbReference>
<name>A0A6A5WRC7_9PLEO</name>
<feature type="region of interest" description="Disordered" evidence="6">
    <location>
        <begin position="57"/>
        <end position="117"/>
    </location>
</feature>
<dbReference type="PANTHER" id="PTHR39267">
    <property type="entry name" value="SURVIVAL MOTOR NEURON-LIKE PROTEIN 1"/>
    <property type="match status" value="1"/>
</dbReference>
<dbReference type="Proteomes" id="UP000799779">
    <property type="component" value="Unassembled WGS sequence"/>
</dbReference>
<evidence type="ECO:0000256" key="1">
    <source>
        <dbReference type="ARBA" id="ARBA00004123"/>
    </source>
</evidence>
<dbReference type="InterPro" id="IPR047313">
    <property type="entry name" value="SMN_C"/>
</dbReference>
<evidence type="ECO:0000256" key="5">
    <source>
        <dbReference type="ARBA" id="ARBA00023242"/>
    </source>
</evidence>
<evidence type="ECO:0000256" key="2">
    <source>
        <dbReference type="ARBA" id="ARBA00005371"/>
    </source>
</evidence>
<keyword evidence="8" id="KW-1185">Reference proteome</keyword>
<dbReference type="GO" id="GO:0005634">
    <property type="term" value="C:nucleus"/>
    <property type="evidence" value="ECO:0007669"/>
    <property type="project" value="UniProtKB-SubCell"/>
</dbReference>
<keyword evidence="5" id="KW-0539">Nucleus</keyword>
<dbReference type="CDD" id="cd22851">
    <property type="entry name" value="SMN_N"/>
    <property type="match status" value="1"/>
</dbReference>
<evidence type="ECO:0000256" key="3">
    <source>
        <dbReference type="ARBA" id="ARBA00022664"/>
    </source>
</evidence>
<evidence type="ECO:0000313" key="7">
    <source>
        <dbReference type="EMBL" id="KAF2002741.1"/>
    </source>
</evidence>
<evidence type="ECO:0000313" key="8">
    <source>
        <dbReference type="Proteomes" id="UP000799779"/>
    </source>
</evidence>
<comment type="subcellular location">
    <subcellularLocation>
        <location evidence="1">Nucleus</location>
    </subcellularLocation>
</comment>
<proteinExistence type="inferred from homology"/>
<dbReference type="AlphaFoldDB" id="A0A6A5WRC7"/>
<dbReference type="OrthoDB" id="197400at2759"/>
<dbReference type="CDD" id="cd22852">
    <property type="entry name" value="SMN_C"/>
    <property type="match status" value="1"/>
</dbReference>
<comment type="similarity">
    <text evidence="2">Belongs to the SMN family.</text>
</comment>